<gene>
    <name evidence="2" type="ORF">G4958_06525</name>
</gene>
<dbReference type="AlphaFoldDB" id="A0AAJ3F6Z1"/>
<evidence type="ECO:0000313" key="3">
    <source>
        <dbReference type="Proteomes" id="UP001296643"/>
    </source>
</evidence>
<feature type="domain" description="RDRP core" evidence="1">
    <location>
        <begin position="101"/>
        <end position="646"/>
    </location>
</feature>
<sequence>MNIFKCLTEKENQLRKKWKNCHRPELKSAAQKAFIEEVERYTDIRSISREKIYEDKEAKEELQIALFENDIVRLEKEDLSDVPFIDKVVFLECKGKTAKPILKQIIDRGIDIAGKHFIFYSSSTGQLKDQEITLLDAKFYEDNKNRLLCGLTEGIINAHGGINMGKFLAYKSLNLSMSVQTEYAVDIDEVLVVKDFETLVTGKVNYLDADTFNIEETEMEVPVPHMDGAGMFMPGTLPCSCQIRGGWIKGAIFPFDFCKFIEKHSCESFVLDAWNHPVPIETVKRMKIILTQSQLKMWQYYESMDDYRDKFKASGAAITINNFAEPVGKEYIRLSYQPIQTLPRETFTEERMEKLCQKSVDYINQAKIDPDVALKIMGIDMEREDIKLDGLQMAIKLYPQLLSDGYVKKKVQEYIKAERKRMQAGKIYVKGINGYICPDLYAFCQWLFCGEENPKGLIPENHVYSKHYNEQEISEVCCIRYPHLSDCEHGIRSLIKSEECKEWFSGDDIVVSTHDLLTKTLQADVDGDHMFVISDSAFLDCLGEQKAPLYYQMGSAPKSQITRTEEYQCLERSFDNENIGNVSNAITKIFNEENPDIKLIRILCAYNNYVIDFPKTQLSLDLKGYAPIYNKYKEQEMLPPYFFQYAKDRRSDLCCEFHSYHNVDRIAVYIKKKTRNGITKISCLDDINGFNPETLKDRSITVKRNSKEYKKMRTLLPKLKMRVSYYLKGLISEYNQTYNDKILAKELIYIFCLKQFDKMIPDRKVAASYLVDMEYYQPEFREDCNKDILWECYGDILVQNVELNVKQNIELPLKRKAYQTSQEKTEEIAQRIEQIKKKQEDLMEVPIAKSVYDSIFSMECKKNCPKDRELLYILYVLYQRYVAKSEKEVDCLLLASGKNSKGIKRITIDEWIGSKITDKGLKRLEKAGYIKQEKLRKYIKISFYLPDPDKTKLFYAKEQNPLIDLYQYNGERSVKICEVCGRRFFAERNRKTCSDKCSELLRKRNGKREQV</sequence>
<dbReference type="Pfam" id="PF05183">
    <property type="entry name" value="RdRP"/>
    <property type="match status" value="1"/>
</dbReference>
<dbReference type="RefSeq" id="WP_173900455.1">
    <property type="nucleotide sequence ID" value="NZ_JAAIRM010000008.1"/>
</dbReference>
<organism evidence="2 3">
    <name type="scientific">Mediterraneibacter gnavus</name>
    <name type="common">Ruminococcus gnavus</name>
    <dbReference type="NCBI Taxonomy" id="33038"/>
    <lineage>
        <taxon>Bacteria</taxon>
        <taxon>Bacillati</taxon>
        <taxon>Bacillota</taxon>
        <taxon>Clostridia</taxon>
        <taxon>Lachnospirales</taxon>
        <taxon>Lachnospiraceae</taxon>
        <taxon>Mediterraneibacter</taxon>
    </lineage>
</organism>
<reference evidence="2" key="1">
    <citation type="journal article" date="2020" name="Cell Host Microbe">
        <title>Functional and Genomic Variation between Human-Derived Isolates of Lachnospiraceae Reveals Inter- and Intra-Species Diversity.</title>
        <authorList>
            <person name="Sorbara M.T."/>
            <person name="Littmann E.R."/>
            <person name="Fontana E."/>
            <person name="Moody T.U."/>
            <person name="Kohout C.E."/>
            <person name="Gjonbalaj M."/>
            <person name="Eaton V."/>
            <person name="Seok R."/>
            <person name="Leiner I.M."/>
            <person name="Pamer E.G."/>
        </authorList>
    </citation>
    <scope>NUCLEOTIDE SEQUENCE</scope>
    <source>
        <strain evidence="2">MSK.22.53</strain>
    </source>
</reference>
<dbReference type="GO" id="GO:0003968">
    <property type="term" value="F:RNA-directed RNA polymerase activity"/>
    <property type="evidence" value="ECO:0007669"/>
    <property type="project" value="InterPro"/>
</dbReference>
<evidence type="ECO:0000259" key="1">
    <source>
        <dbReference type="Pfam" id="PF05183"/>
    </source>
</evidence>
<accession>A0AAJ3F6Z1</accession>
<proteinExistence type="predicted"/>
<name>A0AAJ3F6Z1_MEDGN</name>
<reference evidence="2" key="2">
    <citation type="submission" date="2020-02" db="EMBL/GenBank/DDBJ databases">
        <authorList>
            <person name="Littmann E."/>
            <person name="Sorbara M."/>
        </authorList>
    </citation>
    <scope>NUCLEOTIDE SEQUENCE</scope>
    <source>
        <strain evidence="2">MSK.22.53</strain>
    </source>
</reference>
<dbReference type="InterPro" id="IPR057596">
    <property type="entry name" value="RDRP_core"/>
</dbReference>
<dbReference type="Proteomes" id="UP001296643">
    <property type="component" value="Unassembled WGS sequence"/>
</dbReference>
<evidence type="ECO:0000313" key="2">
    <source>
        <dbReference type="EMBL" id="NSI19004.1"/>
    </source>
</evidence>
<dbReference type="EMBL" id="JAAIRM010000008">
    <property type="protein sequence ID" value="NSI19004.1"/>
    <property type="molecule type" value="Genomic_DNA"/>
</dbReference>
<protein>
    <recommendedName>
        <fullName evidence="1">RDRP core domain-containing protein</fullName>
    </recommendedName>
</protein>
<comment type="caution">
    <text evidence="2">The sequence shown here is derived from an EMBL/GenBank/DDBJ whole genome shotgun (WGS) entry which is preliminary data.</text>
</comment>